<gene>
    <name evidence="3" type="ORF">N7492_002056</name>
</gene>
<proteinExistence type="predicted"/>
<dbReference type="InterPro" id="IPR046347">
    <property type="entry name" value="bZIP_sf"/>
</dbReference>
<reference evidence="3" key="1">
    <citation type="submission" date="2022-11" db="EMBL/GenBank/DDBJ databases">
        <authorList>
            <person name="Petersen C."/>
        </authorList>
    </citation>
    <scope>NUCLEOTIDE SEQUENCE</scope>
    <source>
        <strain evidence="3">IBT 21917</strain>
    </source>
</reference>
<dbReference type="AlphaFoldDB" id="A0A9W9INB4"/>
<dbReference type="GO" id="GO:0003700">
    <property type="term" value="F:DNA-binding transcription factor activity"/>
    <property type="evidence" value="ECO:0007669"/>
    <property type="project" value="InterPro"/>
</dbReference>
<feature type="region of interest" description="Disordered" evidence="1">
    <location>
        <begin position="74"/>
        <end position="105"/>
    </location>
</feature>
<comment type="caution">
    <text evidence="3">The sequence shown here is derived from an EMBL/GenBank/DDBJ whole genome shotgun (WGS) entry which is preliminary data.</text>
</comment>
<organism evidence="3 4">
    <name type="scientific">Penicillium capsulatum</name>
    <dbReference type="NCBI Taxonomy" id="69766"/>
    <lineage>
        <taxon>Eukaryota</taxon>
        <taxon>Fungi</taxon>
        <taxon>Dikarya</taxon>
        <taxon>Ascomycota</taxon>
        <taxon>Pezizomycotina</taxon>
        <taxon>Eurotiomycetes</taxon>
        <taxon>Eurotiomycetidae</taxon>
        <taxon>Eurotiales</taxon>
        <taxon>Aspergillaceae</taxon>
        <taxon>Penicillium</taxon>
    </lineage>
</organism>
<dbReference type="Pfam" id="PF07716">
    <property type="entry name" value="bZIP_2"/>
    <property type="match status" value="1"/>
</dbReference>
<dbReference type="Gene3D" id="1.20.5.170">
    <property type="match status" value="1"/>
</dbReference>
<feature type="compositionally biased region" description="Basic and acidic residues" evidence="1">
    <location>
        <begin position="52"/>
        <end position="61"/>
    </location>
</feature>
<dbReference type="InterPro" id="IPR004827">
    <property type="entry name" value="bZIP"/>
</dbReference>
<accession>A0A9W9INB4</accession>
<dbReference type="OrthoDB" id="2247093at2759"/>
<sequence>MAHSPSLQEPPTGKIPCELDLHSGSFSQSEKRKANSDATQRSRQGKKQLQAEVDRLKEENSSLRAQLAQYKSERDYFRSHSYLSEKSDTRPPPQSRDDMLENKYG</sequence>
<feature type="domain" description="BZIP" evidence="2">
    <location>
        <begin position="28"/>
        <end position="73"/>
    </location>
</feature>
<name>A0A9W9INB4_9EURO</name>
<keyword evidence="4" id="KW-1185">Reference proteome</keyword>
<dbReference type="Proteomes" id="UP001146351">
    <property type="component" value="Unassembled WGS sequence"/>
</dbReference>
<evidence type="ECO:0000313" key="3">
    <source>
        <dbReference type="EMBL" id="KAJ5178846.1"/>
    </source>
</evidence>
<reference evidence="3" key="2">
    <citation type="journal article" date="2023" name="IMA Fungus">
        <title>Comparative genomic study of the Penicillium genus elucidates a diverse pangenome and 15 lateral gene transfer events.</title>
        <authorList>
            <person name="Petersen C."/>
            <person name="Sorensen T."/>
            <person name="Nielsen M.R."/>
            <person name="Sondergaard T.E."/>
            <person name="Sorensen J.L."/>
            <person name="Fitzpatrick D.A."/>
            <person name="Frisvad J.C."/>
            <person name="Nielsen K.L."/>
        </authorList>
    </citation>
    <scope>NUCLEOTIDE SEQUENCE</scope>
    <source>
        <strain evidence="3">IBT 21917</strain>
    </source>
</reference>
<dbReference type="SUPFAM" id="SSF57959">
    <property type="entry name" value="Leucine zipper domain"/>
    <property type="match status" value="1"/>
</dbReference>
<evidence type="ECO:0000259" key="2">
    <source>
        <dbReference type="Pfam" id="PF07716"/>
    </source>
</evidence>
<evidence type="ECO:0000313" key="4">
    <source>
        <dbReference type="Proteomes" id="UP001146351"/>
    </source>
</evidence>
<dbReference type="EMBL" id="JAPQKO010000002">
    <property type="protein sequence ID" value="KAJ5178846.1"/>
    <property type="molecule type" value="Genomic_DNA"/>
</dbReference>
<protein>
    <recommendedName>
        <fullName evidence="2">BZIP domain-containing protein</fullName>
    </recommendedName>
</protein>
<evidence type="ECO:0000256" key="1">
    <source>
        <dbReference type="SAM" id="MobiDB-lite"/>
    </source>
</evidence>
<feature type="region of interest" description="Disordered" evidence="1">
    <location>
        <begin position="1"/>
        <end position="62"/>
    </location>
</feature>